<evidence type="ECO:0000256" key="3">
    <source>
        <dbReference type="ARBA" id="ARBA00023163"/>
    </source>
</evidence>
<dbReference type="SMART" id="SM00342">
    <property type="entry name" value="HTH_ARAC"/>
    <property type="match status" value="1"/>
</dbReference>
<evidence type="ECO:0000256" key="1">
    <source>
        <dbReference type="ARBA" id="ARBA00023015"/>
    </source>
</evidence>
<feature type="transmembrane region" description="Helical" evidence="4">
    <location>
        <begin position="149"/>
        <end position="170"/>
    </location>
</feature>
<dbReference type="STRING" id="228959.SAMN05421797_1011002"/>
<evidence type="ECO:0000259" key="5">
    <source>
        <dbReference type="PROSITE" id="PS01124"/>
    </source>
</evidence>
<dbReference type="AlphaFoldDB" id="A0A1N6QS81"/>
<feature type="domain" description="HTH araC/xylS-type" evidence="5">
    <location>
        <begin position="232"/>
        <end position="335"/>
    </location>
</feature>
<keyword evidence="4" id="KW-0812">Transmembrane</keyword>
<keyword evidence="7" id="KW-1185">Reference proteome</keyword>
<name>A0A1N6QS81_9FLAO</name>
<dbReference type="RefSeq" id="WP_076547180.1">
    <property type="nucleotide sequence ID" value="NZ_FTMA01000001.1"/>
</dbReference>
<organism evidence="6 7">
    <name type="scientific">Maribacter ulvicola</name>
    <dbReference type="NCBI Taxonomy" id="228959"/>
    <lineage>
        <taxon>Bacteria</taxon>
        <taxon>Pseudomonadati</taxon>
        <taxon>Bacteroidota</taxon>
        <taxon>Flavobacteriia</taxon>
        <taxon>Flavobacteriales</taxon>
        <taxon>Flavobacteriaceae</taxon>
        <taxon>Maribacter</taxon>
    </lineage>
</organism>
<keyword evidence="4" id="KW-0472">Membrane</keyword>
<reference evidence="7" key="1">
    <citation type="submission" date="2017-01" db="EMBL/GenBank/DDBJ databases">
        <authorList>
            <person name="Varghese N."/>
            <person name="Submissions S."/>
        </authorList>
    </citation>
    <scope>NUCLEOTIDE SEQUENCE [LARGE SCALE GENOMIC DNA]</scope>
    <source>
        <strain evidence="7">DSM 15366</strain>
    </source>
</reference>
<feature type="transmembrane region" description="Helical" evidence="4">
    <location>
        <begin position="125"/>
        <end position="142"/>
    </location>
</feature>
<evidence type="ECO:0000313" key="6">
    <source>
        <dbReference type="EMBL" id="SIQ19408.1"/>
    </source>
</evidence>
<keyword evidence="2 6" id="KW-0238">DNA-binding</keyword>
<evidence type="ECO:0000256" key="4">
    <source>
        <dbReference type="SAM" id="Phobius"/>
    </source>
</evidence>
<proteinExistence type="predicted"/>
<keyword evidence="1" id="KW-0805">Transcription regulation</keyword>
<dbReference type="GO" id="GO:0003700">
    <property type="term" value="F:DNA-binding transcription factor activity"/>
    <property type="evidence" value="ECO:0007669"/>
    <property type="project" value="InterPro"/>
</dbReference>
<dbReference type="Proteomes" id="UP000186953">
    <property type="component" value="Unassembled WGS sequence"/>
</dbReference>
<dbReference type="PROSITE" id="PS01124">
    <property type="entry name" value="HTH_ARAC_FAMILY_2"/>
    <property type="match status" value="1"/>
</dbReference>
<keyword evidence="3" id="KW-0804">Transcription</keyword>
<feature type="transmembrane region" description="Helical" evidence="4">
    <location>
        <begin position="30"/>
        <end position="47"/>
    </location>
</feature>
<dbReference type="GO" id="GO:0043565">
    <property type="term" value="F:sequence-specific DNA binding"/>
    <property type="evidence" value="ECO:0007669"/>
    <property type="project" value="InterPro"/>
</dbReference>
<feature type="transmembrane region" description="Helical" evidence="4">
    <location>
        <begin position="59"/>
        <end position="80"/>
    </location>
</feature>
<dbReference type="EMBL" id="FTMA01000001">
    <property type="protein sequence ID" value="SIQ19408.1"/>
    <property type="molecule type" value="Genomic_DNA"/>
</dbReference>
<dbReference type="SUPFAM" id="SSF46689">
    <property type="entry name" value="Homeodomain-like"/>
    <property type="match status" value="1"/>
</dbReference>
<gene>
    <name evidence="6" type="ORF">SAMN05421797_1011002</name>
</gene>
<feature type="transmembrane region" description="Helical" evidence="4">
    <location>
        <begin position="92"/>
        <end position="110"/>
    </location>
</feature>
<evidence type="ECO:0000313" key="7">
    <source>
        <dbReference type="Proteomes" id="UP000186953"/>
    </source>
</evidence>
<dbReference type="PANTHER" id="PTHR43280">
    <property type="entry name" value="ARAC-FAMILY TRANSCRIPTIONAL REGULATOR"/>
    <property type="match status" value="1"/>
</dbReference>
<dbReference type="Pfam" id="PF12833">
    <property type="entry name" value="HTH_18"/>
    <property type="match status" value="1"/>
</dbReference>
<dbReference type="InterPro" id="IPR020449">
    <property type="entry name" value="Tscrpt_reg_AraC-type_HTH"/>
</dbReference>
<dbReference type="OrthoDB" id="9779074at2"/>
<sequence>MLKTIQIIALLQGFFLLIILFKQKKDYKKPNFWLLLGCVTSVLVYSIGDDDYNLFVQDANWFVFHDTLIITFFFVFVRYYKSGKNELNKKDFLFFIPYLLSLVFQFIESYNPSNENLLVKISKDIVELTFAIMLLYTIYNIIKSKKEKWLLVFIIPLTVIFIIDELTYIFTKSNESPYFLDSYGIILAAVFLFYFVLYKLIISPKDVLPKSQDSKYKSSNLNDVSIEHLKTELNRLMVEEKWFKNQKLSVNEVAEKLEVPRQQISEVLNIHMHMGFQDFLNQYRVEEFIACLQNETYKNYTLLGIANEVGFSSKTSFNTTFKKLKGVTPSQYKKQLV</sequence>
<accession>A0A1N6QS81</accession>
<evidence type="ECO:0000256" key="2">
    <source>
        <dbReference type="ARBA" id="ARBA00023125"/>
    </source>
</evidence>
<dbReference type="InterPro" id="IPR018060">
    <property type="entry name" value="HTH_AraC"/>
</dbReference>
<feature type="transmembrane region" description="Helical" evidence="4">
    <location>
        <begin position="6"/>
        <end position="23"/>
    </location>
</feature>
<dbReference type="PANTHER" id="PTHR43280:SF29">
    <property type="entry name" value="ARAC-FAMILY TRANSCRIPTIONAL REGULATOR"/>
    <property type="match status" value="1"/>
</dbReference>
<dbReference type="InterPro" id="IPR009057">
    <property type="entry name" value="Homeodomain-like_sf"/>
</dbReference>
<keyword evidence="4" id="KW-1133">Transmembrane helix</keyword>
<feature type="transmembrane region" description="Helical" evidence="4">
    <location>
        <begin position="182"/>
        <end position="202"/>
    </location>
</feature>
<dbReference type="Gene3D" id="1.10.10.60">
    <property type="entry name" value="Homeodomain-like"/>
    <property type="match status" value="2"/>
</dbReference>
<protein>
    <submittedName>
        <fullName evidence="6">AraC-type DNA-binding protein</fullName>
    </submittedName>
</protein>
<dbReference type="PRINTS" id="PR00032">
    <property type="entry name" value="HTHARAC"/>
</dbReference>